<dbReference type="EMBL" id="CP005587">
    <property type="protein sequence ID" value="AGK58150.1"/>
    <property type="molecule type" value="Genomic_DNA"/>
</dbReference>
<sequence length="70" mass="7647">MEGRGDVALPEMIAGGESTGKAMLRSGRDITPKLPAIRRDQRRILFARQRVGTHGGRVIDYGTTRAIQLA</sequence>
<dbReference type="KEGG" id="hdt:HYPDE_32383"/>
<accession>N0BDD4</accession>
<evidence type="ECO:0000313" key="2">
    <source>
        <dbReference type="Proteomes" id="UP000005952"/>
    </source>
</evidence>
<proteinExistence type="predicted"/>
<organism evidence="1 2">
    <name type="scientific">Hyphomicrobium denitrificans 1NES1</name>
    <dbReference type="NCBI Taxonomy" id="670307"/>
    <lineage>
        <taxon>Bacteria</taxon>
        <taxon>Pseudomonadati</taxon>
        <taxon>Pseudomonadota</taxon>
        <taxon>Alphaproteobacteria</taxon>
        <taxon>Hyphomicrobiales</taxon>
        <taxon>Hyphomicrobiaceae</taxon>
        <taxon>Hyphomicrobium</taxon>
    </lineage>
</organism>
<name>N0BDD4_9HYPH</name>
<dbReference type="AlphaFoldDB" id="N0BDD4"/>
<reference evidence="1 2" key="1">
    <citation type="journal article" date="2013" name="Genome Announc.">
        <title>Genome sequences for three denitrifying bacterial strains isolated from a uranium- and nitrate-contaminated subsurface environment.</title>
        <authorList>
            <person name="Venkatramanan R."/>
            <person name="Prakash O."/>
            <person name="Woyke T."/>
            <person name="Chain P."/>
            <person name="Goodwin L.A."/>
            <person name="Watson D."/>
            <person name="Brooks S."/>
            <person name="Kostka J.E."/>
            <person name="Green S.J."/>
        </authorList>
    </citation>
    <scope>NUCLEOTIDE SEQUENCE [LARGE SCALE GENOMIC DNA]</scope>
    <source>
        <strain evidence="1 2">1NES1</strain>
    </source>
</reference>
<protein>
    <submittedName>
        <fullName evidence="1">Uncharacterized protein</fullName>
    </submittedName>
</protein>
<dbReference type="STRING" id="670307.HYPDE_32383"/>
<gene>
    <name evidence="1" type="ORF">HYPDE_32383</name>
</gene>
<evidence type="ECO:0000313" key="1">
    <source>
        <dbReference type="EMBL" id="AGK58150.1"/>
    </source>
</evidence>
<keyword evidence="2" id="KW-1185">Reference proteome</keyword>
<dbReference type="Proteomes" id="UP000005952">
    <property type="component" value="Chromosome"/>
</dbReference>
<dbReference type="HOGENOM" id="CLU_2752344_0_0_5"/>